<gene>
    <name evidence="3" type="ORF">OJ997_03855</name>
</gene>
<evidence type="ECO:0000256" key="1">
    <source>
        <dbReference type="SAM" id="MobiDB-lite"/>
    </source>
</evidence>
<evidence type="ECO:0000313" key="4">
    <source>
        <dbReference type="Proteomes" id="UP001147653"/>
    </source>
</evidence>
<feature type="transmembrane region" description="Helical" evidence="2">
    <location>
        <begin position="284"/>
        <end position="303"/>
    </location>
</feature>
<proteinExistence type="predicted"/>
<dbReference type="InterPro" id="IPR017946">
    <property type="entry name" value="PLC-like_Pdiesterase_TIM-brl"/>
</dbReference>
<keyword evidence="4" id="KW-1185">Reference proteome</keyword>
<feature type="compositionally biased region" description="Basic residues" evidence="1">
    <location>
        <begin position="1"/>
        <end position="16"/>
    </location>
</feature>
<keyword evidence="2" id="KW-1133">Transmembrane helix</keyword>
<dbReference type="GO" id="GO:0006629">
    <property type="term" value="P:lipid metabolic process"/>
    <property type="evidence" value="ECO:0007669"/>
    <property type="project" value="InterPro"/>
</dbReference>
<dbReference type="PANTHER" id="PTHR13593:SF140">
    <property type="entry name" value="PLC-LIKE PHOSPHODIESTERASE"/>
    <property type="match status" value="1"/>
</dbReference>
<comment type="caution">
    <text evidence="3">The sequence shown here is derived from an EMBL/GenBank/DDBJ whole genome shotgun (WGS) entry which is preliminary data.</text>
</comment>
<feature type="transmembrane region" description="Helical" evidence="2">
    <location>
        <begin position="347"/>
        <end position="363"/>
    </location>
</feature>
<dbReference type="Pfam" id="PF26146">
    <property type="entry name" value="PI-PLC_X"/>
    <property type="match status" value="1"/>
</dbReference>
<reference evidence="3" key="1">
    <citation type="submission" date="2022-10" db="EMBL/GenBank/DDBJ databases">
        <title>The WGS of Solirubrobacter phytolaccae KCTC 29190.</title>
        <authorList>
            <person name="Jiang Z."/>
        </authorList>
    </citation>
    <scope>NUCLEOTIDE SEQUENCE</scope>
    <source>
        <strain evidence="3">KCTC 29190</strain>
    </source>
</reference>
<dbReference type="SUPFAM" id="SSF51695">
    <property type="entry name" value="PLC-like phosphodiesterases"/>
    <property type="match status" value="1"/>
</dbReference>
<protein>
    <recommendedName>
        <fullName evidence="5">Integral membrane protein</fullName>
    </recommendedName>
</protein>
<feature type="transmembrane region" description="Helical" evidence="2">
    <location>
        <begin position="207"/>
        <end position="226"/>
    </location>
</feature>
<dbReference type="PANTHER" id="PTHR13593">
    <property type="match status" value="1"/>
</dbReference>
<dbReference type="InterPro" id="IPR051057">
    <property type="entry name" value="PI-PLC_domain"/>
</dbReference>
<dbReference type="Proteomes" id="UP001147653">
    <property type="component" value="Unassembled WGS sequence"/>
</dbReference>
<dbReference type="Gene3D" id="3.20.20.190">
    <property type="entry name" value="Phosphatidylinositol (PI) phosphodiesterase"/>
    <property type="match status" value="1"/>
</dbReference>
<feature type="non-terminal residue" evidence="3">
    <location>
        <position position="1"/>
    </location>
</feature>
<sequence>PVFAAARRRPAARRRGPVGLRGARVSAAARRRRPASPSGMTPRSVLSAACLVAAAVVLVPALVAGYAKHALLDADRFADRASATLADADVRAVVAQEVTDRIVLERASELTAARPLIETATADIVGSTAFRQVFRAGVVDVHRALLGRQESTATLTVADAGTIVAEGLRHAPPGVARHVRATGHVPVIDVGSRTGDLARSARDLGQLAVALPLLVLVLAGAGLGLARDRRRAVFRLGAGAAAAGLAVILGAAAARGYVLGKVTGETDRAAATAVWDDFLGDLNAWAWLLAGAGAVTAAAAATLRREPGPAGAGEPVAAGVHGAGSSADPRVAALAARWPWLVRRPLGPGRGAVLVALGVFVLLRPGAALTVVASVGGLVLVYFGVVAILRRVQAPRPDLRASGVRALAAAGVAVLLVGAGVAALLGGGGARADAAEPAGVCNGHRELCDRRLDQVVLPATHNSMSAIQPGWFSAEQDAPIADQLADGVRGLLIDTHYGDRLANGRVRTELDAGLADLTGDDIGPQARAAALRMRERAGFRGPGERGIFLCHTLCELGATPLDEALATLRAFLVTHPGEVVVVINEDYVKPADFVAAVRRADLERLVWTPTGTPPTLGELVETDRRLVLLAEHHAGGAPWYRAAYDGVVQETPYAFKHPQQLATPDSCRPNRGTPGAPLLLLNHWITTDPAPLPANAERVNAHGPLLRRARECTRVRGHVPNLVAVNFYRRGDLFGVVDELNGVRAAAGR</sequence>
<keyword evidence="2" id="KW-0812">Transmembrane</keyword>
<feature type="compositionally biased region" description="Low complexity" evidence="1">
    <location>
        <begin position="17"/>
        <end position="28"/>
    </location>
</feature>
<evidence type="ECO:0000313" key="3">
    <source>
        <dbReference type="EMBL" id="MDA0179419.1"/>
    </source>
</evidence>
<feature type="region of interest" description="Disordered" evidence="1">
    <location>
        <begin position="1"/>
        <end position="42"/>
    </location>
</feature>
<feature type="transmembrane region" description="Helical" evidence="2">
    <location>
        <begin position="369"/>
        <end position="392"/>
    </location>
</feature>
<dbReference type="GO" id="GO:0008081">
    <property type="term" value="F:phosphoric diester hydrolase activity"/>
    <property type="evidence" value="ECO:0007669"/>
    <property type="project" value="InterPro"/>
</dbReference>
<dbReference type="AlphaFoldDB" id="A0A9X3S5X8"/>
<evidence type="ECO:0000256" key="2">
    <source>
        <dbReference type="SAM" id="Phobius"/>
    </source>
</evidence>
<accession>A0A9X3S5X8</accession>
<keyword evidence="2" id="KW-0472">Membrane</keyword>
<evidence type="ECO:0008006" key="5">
    <source>
        <dbReference type="Google" id="ProtNLM"/>
    </source>
</evidence>
<feature type="transmembrane region" description="Helical" evidence="2">
    <location>
        <begin position="404"/>
        <end position="425"/>
    </location>
</feature>
<organism evidence="3 4">
    <name type="scientific">Solirubrobacter phytolaccae</name>
    <dbReference type="NCBI Taxonomy" id="1404360"/>
    <lineage>
        <taxon>Bacteria</taxon>
        <taxon>Bacillati</taxon>
        <taxon>Actinomycetota</taxon>
        <taxon>Thermoleophilia</taxon>
        <taxon>Solirubrobacterales</taxon>
        <taxon>Solirubrobacteraceae</taxon>
        <taxon>Solirubrobacter</taxon>
    </lineage>
</organism>
<feature type="transmembrane region" description="Helical" evidence="2">
    <location>
        <begin position="45"/>
        <end position="67"/>
    </location>
</feature>
<dbReference type="EMBL" id="JAPDDP010000005">
    <property type="protein sequence ID" value="MDA0179419.1"/>
    <property type="molecule type" value="Genomic_DNA"/>
</dbReference>
<feature type="transmembrane region" description="Helical" evidence="2">
    <location>
        <begin position="233"/>
        <end position="254"/>
    </location>
</feature>
<name>A0A9X3S5X8_9ACTN</name>